<evidence type="ECO:0000259" key="1">
    <source>
        <dbReference type="Pfam" id="PF01494"/>
    </source>
</evidence>
<dbReference type="Gene3D" id="3.50.50.60">
    <property type="entry name" value="FAD/NAD(P)-binding domain"/>
    <property type="match status" value="1"/>
</dbReference>
<dbReference type="PRINTS" id="PR00420">
    <property type="entry name" value="RNGMNOXGNASE"/>
</dbReference>
<comment type="caution">
    <text evidence="2">The sequence shown here is derived from an EMBL/GenBank/DDBJ whole genome shotgun (WGS) entry which is preliminary data.</text>
</comment>
<evidence type="ECO:0000313" key="3">
    <source>
        <dbReference type="Proteomes" id="UP000077342"/>
    </source>
</evidence>
<dbReference type="EMBL" id="LWCI01000140">
    <property type="protein sequence ID" value="KZS59378.1"/>
    <property type="molecule type" value="Genomic_DNA"/>
</dbReference>
<proteinExistence type="predicted"/>
<gene>
    <name evidence="2" type="ORF">A4G28_02080</name>
</gene>
<organism evidence="2 3">
    <name type="scientific">Mycobacterium ostraviense</name>
    <dbReference type="NCBI Taxonomy" id="2738409"/>
    <lineage>
        <taxon>Bacteria</taxon>
        <taxon>Bacillati</taxon>
        <taxon>Actinomycetota</taxon>
        <taxon>Actinomycetes</taxon>
        <taxon>Mycobacteriales</taxon>
        <taxon>Mycobacteriaceae</taxon>
        <taxon>Mycobacterium</taxon>
    </lineage>
</organism>
<dbReference type="InterPro" id="IPR051704">
    <property type="entry name" value="FAD_aromatic-hydroxylase"/>
</dbReference>
<sequence>MKVAICGAGVAGLTVAQRLAALGAEVVLLERESGPRARGHMIDFYGAGYEAAEAIGVLPAIQGVAYPVGEASLVDQHGRRKAGIPYRQIVKALDGRLCRILRPDLETVLRDNLPQEVDLRFGATVSEVVQREERVTVTLDGGAQLDADLLVGADGIHSTVRALVFGPEQCYLHHPGFRCATFLLDPPSIGGAAGDHVVLTDTVDRQLGLHVLRDGRTAVSAVYRASNANLPHDTRAALRDKYAGMSRWVTEVLDRCPESEEVDDNRVAQLELPRWSSKRVVLIGDAGFAVSMLIGQGASLAVAGAYVLAEQLRSTSSVERALSFYERLWRPVVEEKQRSGRAATGWLWPAPSQSAIRRATLRLTWRPLVDRFLETTLAGEPTAVIPMLRLGQPERD</sequence>
<dbReference type="Pfam" id="PF01494">
    <property type="entry name" value="FAD_binding_3"/>
    <property type="match status" value="1"/>
</dbReference>
<dbReference type="InterPro" id="IPR036188">
    <property type="entry name" value="FAD/NAD-bd_sf"/>
</dbReference>
<dbReference type="InterPro" id="IPR002938">
    <property type="entry name" value="FAD-bd"/>
</dbReference>
<evidence type="ECO:0000313" key="2">
    <source>
        <dbReference type="EMBL" id="KZS59378.1"/>
    </source>
</evidence>
<feature type="domain" description="FAD-binding" evidence="1">
    <location>
        <begin position="2"/>
        <end position="326"/>
    </location>
</feature>
<dbReference type="Proteomes" id="UP000077342">
    <property type="component" value="Unassembled WGS sequence"/>
</dbReference>
<accession>A0A162DWJ1</accession>
<dbReference type="SUPFAM" id="SSF51905">
    <property type="entry name" value="FAD/NAD(P)-binding domain"/>
    <property type="match status" value="1"/>
</dbReference>
<dbReference type="PANTHER" id="PTHR46865">
    <property type="entry name" value="OXIDOREDUCTASE-RELATED"/>
    <property type="match status" value="1"/>
</dbReference>
<dbReference type="GO" id="GO:0071949">
    <property type="term" value="F:FAD binding"/>
    <property type="evidence" value="ECO:0007669"/>
    <property type="project" value="InterPro"/>
</dbReference>
<name>A0A162DWJ1_9MYCO</name>
<dbReference type="AlphaFoldDB" id="A0A162DWJ1"/>
<dbReference type="PANTHER" id="PTHR46865:SF8">
    <property type="entry name" value="POSSIBLE OXIDOREDUCTASE"/>
    <property type="match status" value="1"/>
</dbReference>
<reference evidence="3" key="1">
    <citation type="submission" date="2016-04" db="EMBL/GenBank/DDBJ databases">
        <authorList>
            <person name="Strapagiel D."/>
            <person name="Borowka P."/>
            <person name="Marciniak B."/>
            <person name="Bakula Z."/>
            <person name="Van Ingen J."/>
            <person name="Safianowska A."/>
            <person name="Dziadek J."/>
            <person name="Jagielski T."/>
        </authorList>
    </citation>
    <scope>NUCLEOTIDE SEQUENCE [LARGE SCALE GENOMIC DNA]</scope>
    <source>
        <strain evidence="3">1010001458</strain>
    </source>
</reference>
<dbReference type="RefSeq" id="WP_075512370.1">
    <property type="nucleotide sequence ID" value="NZ_CP089224.1"/>
</dbReference>
<protein>
    <submittedName>
        <fullName evidence="2">FAD-dependent oxidoreductase</fullName>
    </submittedName>
</protein>
<keyword evidence="3" id="KW-1185">Reference proteome</keyword>